<name>A0ACB7HJ71_MANES</name>
<reference evidence="2" key="1">
    <citation type="journal article" date="2016" name="Nat. Biotechnol.">
        <title>Sequencing wild and cultivated cassava and related species reveals extensive interspecific hybridization and genetic diversity.</title>
        <authorList>
            <person name="Bredeson J.V."/>
            <person name="Lyons J.B."/>
            <person name="Prochnik S.E."/>
            <person name="Wu G.A."/>
            <person name="Ha C.M."/>
            <person name="Edsinger-Gonzales E."/>
            <person name="Grimwood J."/>
            <person name="Schmutz J."/>
            <person name="Rabbi I.Y."/>
            <person name="Egesi C."/>
            <person name="Nauluvula P."/>
            <person name="Lebot V."/>
            <person name="Ndunguru J."/>
            <person name="Mkamilo G."/>
            <person name="Bart R.S."/>
            <person name="Setter T.L."/>
            <person name="Gleadow R.M."/>
            <person name="Kulakow P."/>
            <person name="Ferguson M.E."/>
            <person name="Rounsley S."/>
            <person name="Rokhsar D.S."/>
        </authorList>
    </citation>
    <scope>NUCLEOTIDE SEQUENCE [LARGE SCALE GENOMIC DNA]</scope>
    <source>
        <strain evidence="2">cv. AM560-2</strain>
    </source>
</reference>
<sequence length="699" mass="76614">MNFPFDLTRKRKFTTYQHDFSRELSLINSHGNSLPRSVDTVSFSSTSESLGPLQVLHQNNASHNGLGGHLHEKSCHGEKNGSNAIKIVDASTVGTTLSATSSCIEQNENDRPSNNDVHSNNGSLVTGFIDNVGVNYRGQGVVSVPIMKKTGADMDKSRHSLEEMISQRNENNSANNVLKDGKGNEINGIGVVSSESLDGKSKSHARKLAPIVAEKVWDGSLQLNSSVTVSAIASFKSGEKMPACKWPNVVEVKGKVRLEAFEKYIQDLSRSRNRGLMVISLHCKGESSKSGLAGMKEVAKGYKKGDRVGFAQFCQGIDLYVCPHSDSIITVLAKHGFFKGMTAVEDNRDSLIGCVVWRRNRVSADSDSVVKKSERMKHSLADQPLNSSSVSSRQRVDEKGIPQTKPGQTLQVEAPVMRRPQGKPKPTMEFHRAILQLPSDTVKGPFSAPDDDDLPEFDFGAACGISPAPASKMLDAATIEKKLPAENYMKINRTLLSMVPTMQSIPASNQRGHGDFGLGRLPHDAIQRMHLQKEVCEYDKTIALPNLEEKWATKTSLPVSTPDILRSKNLFDDGDDMPEWCPPNAKRHRHVVPETAMPSRAILSSQISNSTSESFPRGPASHFFSPPCPGAYLPSFSQKFPLIIGQNVKPVSPRPCNKDMLQGHNPFMGFSSNPLLRPPLHPFDAELPVRPDGRSSWRP</sequence>
<evidence type="ECO:0000313" key="2">
    <source>
        <dbReference type="Proteomes" id="UP000091857"/>
    </source>
</evidence>
<gene>
    <name evidence="1" type="ORF">MANES_06G046500v8</name>
</gene>
<accession>A0ACB7HJ71</accession>
<proteinExistence type="predicted"/>
<keyword evidence="2" id="KW-1185">Reference proteome</keyword>
<evidence type="ECO:0000313" key="1">
    <source>
        <dbReference type="EMBL" id="KAG8652025.1"/>
    </source>
</evidence>
<dbReference type="EMBL" id="CM004392">
    <property type="protein sequence ID" value="KAG8652025.1"/>
    <property type="molecule type" value="Genomic_DNA"/>
</dbReference>
<dbReference type="Proteomes" id="UP000091857">
    <property type="component" value="Chromosome 6"/>
</dbReference>
<comment type="caution">
    <text evidence="1">The sequence shown here is derived from an EMBL/GenBank/DDBJ whole genome shotgun (WGS) entry which is preliminary data.</text>
</comment>
<protein>
    <submittedName>
        <fullName evidence="1">Uncharacterized protein</fullName>
    </submittedName>
</protein>
<organism evidence="1 2">
    <name type="scientific">Manihot esculenta</name>
    <name type="common">Cassava</name>
    <name type="synonym">Jatropha manihot</name>
    <dbReference type="NCBI Taxonomy" id="3983"/>
    <lineage>
        <taxon>Eukaryota</taxon>
        <taxon>Viridiplantae</taxon>
        <taxon>Streptophyta</taxon>
        <taxon>Embryophyta</taxon>
        <taxon>Tracheophyta</taxon>
        <taxon>Spermatophyta</taxon>
        <taxon>Magnoliopsida</taxon>
        <taxon>eudicotyledons</taxon>
        <taxon>Gunneridae</taxon>
        <taxon>Pentapetalae</taxon>
        <taxon>rosids</taxon>
        <taxon>fabids</taxon>
        <taxon>Malpighiales</taxon>
        <taxon>Euphorbiaceae</taxon>
        <taxon>Crotonoideae</taxon>
        <taxon>Manihoteae</taxon>
        <taxon>Manihot</taxon>
    </lineage>
</organism>